<gene>
    <name evidence="1" type="primary">jg15816</name>
    <name evidence="1" type="ORF">PAEG_LOCUS23166</name>
</gene>
<dbReference type="AlphaFoldDB" id="A0A8S4S6I2"/>
<reference evidence="1" key="1">
    <citation type="submission" date="2022-03" db="EMBL/GenBank/DDBJ databases">
        <authorList>
            <person name="Lindestad O."/>
        </authorList>
    </citation>
    <scope>NUCLEOTIDE SEQUENCE</scope>
</reference>
<sequence length="114" mass="12652">MAGVSKRIALASNYCLVYLSSDRIRSARNMCTTWKSAQTCSYRHSSTSGEAKVAMGGGAHSSENHWTLGALGAEMPTLYRCPVTRVAGNQAAHDRRIWNFRQNTYPAMDVHWLT</sequence>
<evidence type="ECO:0000313" key="1">
    <source>
        <dbReference type="EMBL" id="CAH2257455.1"/>
    </source>
</evidence>
<name>A0A8S4S6I2_9NEOP</name>
<accession>A0A8S4S6I2</accession>
<dbReference type="EMBL" id="CAKXAJ010026120">
    <property type="protein sequence ID" value="CAH2257455.1"/>
    <property type="molecule type" value="Genomic_DNA"/>
</dbReference>
<proteinExistence type="predicted"/>
<evidence type="ECO:0000313" key="2">
    <source>
        <dbReference type="Proteomes" id="UP000838756"/>
    </source>
</evidence>
<comment type="caution">
    <text evidence="1">The sequence shown here is derived from an EMBL/GenBank/DDBJ whole genome shotgun (WGS) entry which is preliminary data.</text>
</comment>
<keyword evidence="2" id="KW-1185">Reference proteome</keyword>
<organism evidence="1 2">
    <name type="scientific">Pararge aegeria aegeria</name>
    <dbReference type="NCBI Taxonomy" id="348720"/>
    <lineage>
        <taxon>Eukaryota</taxon>
        <taxon>Metazoa</taxon>
        <taxon>Ecdysozoa</taxon>
        <taxon>Arthropoda</taxon>
        <taxon>Hexapoda</taxon>
        <taxon>Insecta</taxon>
        <taxon>Pterygota</taxon>
        <taxon>Neoptera</taxon>
        <taxon>Endopterygota</taxon>
        <taxon>Lepidoptera</taxon>
        <taxon>Glossata</taxon>
        <taxon>Ditrysia</taxon>
        <taxon>Papilionoidea</taxon>
        <taxon>Nymphalidae</taxon>
        <taxon>Satyrinae</taxon>
        <taxon>Satyrini</taxon>
        <taxon>Parargina</taxon>
        <taxon>Pararge</taxon>
    </lineage>
</organism>
<protein>
    <submittedName>
        <fullName evidence="1">Jg15816 protein</fullName>
    </submittedName>
</protein>
<dbReference type="Proteomes" id="UP000838756">
    <property type="component" value="Unassembled WGS sequence"/>
</dbReference>